<feature type="signal peptide" evidence="2">
    <location>
        <begin position="1"/>
        <end position="21"/>
    </location>
</feature>
<dbReference type="PROSITE" id="PS51272">
    <property type="entry name" value="SLH"/>
    <property type="match status" value="1"/>
</dbReference>
<accession>U7UJH7</accession>
<evidence type="ECO:0000259" key="3">
    <source>
        <dbReference type="PROSITE" id="PS51272"/>
    </source>
</evidence>
<comment type="caution">
    <text evidence="4">The sequence shown here is derived from an EMBL/GenBank/DDBJ whole genome shotgun (WGS) entry which is preliminary data.</text>
</comment>
<protein>
    <recommendedName>
        <fullName evidence="3">SLH domain-containing protein</fullName>
    </recommendedName>
</protein>
<dbReference type="STRING" id="1111454.HMPREF1250_0330"/>
<evidence type="ECO:0000256" key="2">
    <source>
        <dbReference type="SAM" id="SignalP"/>
    </source>
</evidence>
<feature type="domain" description="SLH" evidence="3">
    <location>
        <begin position="26"/>
        <end position="88"/>
    </location>
</feature>
<feature type="compositionally biased region" description="Basic and acidic residues" evidence="1">
    <location>
        <begin position="113"/>
        <end position="127"/>
    </location>
</feature>
<evidence type="ECO:0000313" key="4">
    <source>
        <dbReference type="EMBL" id="ERT59567.1"/>
    </source>
</evidence>
<dbReference type="PATRIC" id="fig|1111454.3.peg.1241"/>
<keyword evidence="2" id="KW-0732">Signal</keyword>
<feature type="chain" id="PRO_5039484620" description="SLH domain-containing protein" evidence="2">
    <location>
        <begin position="22"/>
        <end position="127"/>
    </location>
</feature>
<organism evidence="4 5">
    <name type="scientific">Megasphaera vaginalis</name>
    <name type="common">ex Srinivasan et al. 2021</name>
    <dbReference type="NCBI Taxonomy" id="1111454"/>
    <lineage>
        <taxon>Bacteria</taxon>
        <taxon>Bacillati</taxon>
        <taxon>Bacillota</taxon>
        <taxon>Negativicutes</taxon>
        <taxon>Veillonellales</taxon>
        <taxon>Veillonellaceae</taxon>
        <taxon>Megasphaera</taxon>
    </lineage>
</organism>
<evidence type="ECO:0000313" key="5">
    <source>
        <dbReference type="Proteomes" id="UP000017090"/>
    </source>
</evidence>
<sequence length="127" mass="14628">MKRTLGLLLMLTAAVTFSAGAYNPYAPNPFDTMDRSSWEFVYLEALTEKGLTGVDKSRFSPDYSLTRYEMAQMVETAWRNRQLAATADQEKITKLRQAFRRELPERADDDDTGKDAKTYDWRSGEIR</sequence>
<evidence type="ECO:0000256" key="1">
    <source>
        <dbReference type="SAM" id="MobiDB-lite"/>
    </source>
</evidence>
<name>U7UJH7_9FIRM</name>
<reference evidence="4 5" key="1">
    <citation type="submission" date="2013-09" db="EMBL/GenBank/DDBJ databases">
        <authorList>
            <person name="Durkin A.S."/>
            <person name="Haft D.R."/>
            <person name="McCorrison J."/>
            <person name="Torralba M."/>
            <person name="Gillis M."/>
            <person name="Haft D.H."/>
            <person name="Methe B."/>
            <person name="Sutton G."/>
            <person name="Nelson K.E."/>
        </authorList>
    </citation>
    <scope>NUCLEOTIDE SEQUENCE [LARGE SCALE GENOMIC DNA]</scope>
    <source>
        <strain evidence="4 5">BV3C16-1</strain>
    </source>
</reference>
<feature type="region of interest" description="Disordered" evidence="1">
    <location>
        <begin position="100"/>
        <end position="127"/>
    </location>
</feature>
<dbReference type="InterPro" id="IPR001119">
    <property type="entry name" value="SLH_dom"/>
</dbReference>
<gene>
    <name evidence="4" type="ORF">HMPREF1250_0330</name>
</gene>
<dbReference type="Proteomes" id="UP000017090">
    <property type="component" value="Unassembled WGS sequence"/>
</dbReference>
<keyword evidence="5" id="KW-1185">Reference proteome</keyword>
<proteinExistence type="predicted"/>
<dbReference type="EMBL" id="AWXA01000035">
    <property type="protein sequence ID" value="ERT59567.1"/>
    <property type="molecule type" value="Genomic_DNA"/>
</dbReference>
<dbReference type="AlphaFoldDB" id="U7UJH7"/>